<gene>
    <name evidence="2" type="ORF">SAMN03080606_03114</name>
</gene>
<protein>
    <recommendedName>
        <fullName evidence="4">Phage-related minor tail protein</fullName>
    </recommendedName>
</protein>
<feature type="transmembrane region" description="Helical" evidence="1">
    <location>
        <begin position="316"/>
        <end position="343"/>
    </location>
</feature>
<name>A0A1G5JXW1_9FIRM</name>
<dbReference type="Proteomes" id="UP000198636">
    <property type="component" value="Unassembled WGS sequence"/>
</dbReference>
<dbReference type="EMBL" id="FMUS01000022">
    <property type="protein sequence ID" value="SCY93233.1"/>
    <property type="molecule type" value="Genomic_DNA"/>
</dbReference>
<evidence type="ECO:0008006" key="4">
    <source>
        <dbReference type="Google" id="ProtNLM"/>
    </source>
</evidence>
<proteinExistence type="predicted"/>
<dbReference type="STRING" id="1120976.SAMN03080606_03114"/>
<feature type="transmembrane region" description="Helical" evidence="1">
    <location>
        <begin position="355"/>
        <end position="377"/>
    </location>
</feature>
<evidence type="ECO:0000313" key="3">
    <source>
        <dbReference type="Proteomes" id="UP000198636"/>
    </source>
</evidence>
<keyword evidence="1" id="KW-1133">Transmembrane helix</keyword>
<evidence type="ECO:0000313" key="2">
    <source>
        <dbReference type="EMBL" id="SCY93233.1"/>
    </source>
</evidence>
<feature type="transmembrane region" description="Helical" evidence="1">
    <location>
        <begin position="416"/>
        <end position="435"/>
    </location>
</feature>
<reference evidence="2 3" key="1">
    <citation type="submission" date="2016-10" db="EMBL/GenBank/DDBJ databases">
        <authorList>
            <person name="de Groot N.N."/>
        </authorList>
    </citation>
    <scope>NUCLEOTIDE SEQUENCE [LARGE SCALE GENOMIC DNA]</scope>
    <source>
        <strain evidence="2 3">DSM 18978</strain>
    </source>
</reference>
<keyword evidence="3" id="KW-1185">Reference proteome</keyword>
<sequence length="660" mass="71417">MNIIAKSLQNFNTLINPMINFNRTINVTLVSMNQYNSMVQNNVHNTNTLSIAQNNLATTNVNLQASAQNAAAGQSKLNNQLNKGNKTAGTIIKSFKKLAGEYLNLNQIKQFMGDSVKAANQQLKSEIRLQSIMENKRGVDKQSIDSLKEYAAQLSNGTTIADDVGITGMAKLAEYVHDPNNVKMMTESMYNLAAATYGANVSQEEIMQTADIMGKAMLGDTQALSAAGINIDALSEAEQRILKTGTEAQRAAMVVEMLEGNLNGVARAMANTPEGQLAQFKNSWGDVKKVIGFGLIPEMLRLMNTVKTHLPQIQGLLLVLVGGFSLVTDAVIGLINGISWIGAAVVDNWGLIEPIVWAAGGLLGAFIIPKIWAMVTAILSTGIAWATTHIPIMLIFLAIGVLICILKEFGITADQVIGFVGGIFGGLYAAIYNYMAYLWNYFASFAEFIGNLFIDPVYAVKKLFYDLTMNVLGFVNSIIQGIEKLINKIPGIEKDLTSGIDSMMESLTKPTSDKDVISIKRMEFKNISETAKKGYALGQSAGEGLMNGISSITDKFKMPEKPDILGMSMGKEVFDIESINTVNEVGKIKNLVDISNEDLKTMRELAEMKNIQNFVSLTPTVSVQTGDITEGGFSIDTIVARITDALENEIAASAEGVYGG</sequence>
<dbReference type="RefSeq" id="WP_091545413.1">
    <property type="nucleotide sequence ID" value="NZ_FMUS01000022.1"/>
</dbReference>
<dbReference type="OrthoDB" id="1677957at2"/>
<accession>A0A1G5JXW1</accession>
<dbReference type="AlphaFoldDB" id="A0A1G5JXW1"/>
<feature type="transmembrane region" description="Helical" evidence="1">
    <location>
        <begin position="383"/>
        <end position="404"/>
    </location>
</feature>
<organism evidence="2 3">
    <name type="scientific">Alkaliphilus peptidifermentans DSM 18978</name>
    <dbReference type="NCBI Taxonomy" id="1120976"/>
    <lineage>
        <taxon>Bacteria</taxon>
        <taxon>Bacillati</taxon>
        <taxon>Bacillota</taxon>
        <taxon>Clostridia</taxon>
        <taxon>Peptostreptococcales</taxon>
        <taxon>Natronincolaceae</taxon>
        <taxon>Alkaliphilus</taxon>
    </lineage>
</organism>
<keyword evidence="1" id="KW-0812">Transmembrane</keyword>
<evidence type="ECO:0000256" key="1">
    <source>
        <dbReference type="SAM" id="Phobius"/>
    </source>
</evidence>
<keyword evidence="1" id="KW-0472">Membrane</keyword>